<evidence type="ECO:0000256" key="2">
    <source>
        <dbReference type="ARBA" id="ARBA00022801"/>
    </source>
</evidence>
<dbReference type="GO" id="GO:0046872">
    <property type="term" value="F:metal ion binding"/>
    <property type="evidence" value="ECO:0007669"/>
    <property type="project" value="UniProtKB-KW"/>
</dbReference>
<evidence type="ECO:0000313" key="6">
    <source>
        <dbReference type="Proteomes" id="UP000236919"/>
    </source>
</evidence>
<dbReference type="OrthoDB" id="9788689at2"/>
<feature type="binding site" evidence="3">
    <location>
        <position position="249"/>
    </location>
    <ligand>
        <name>Mn(2+)</name>
        <dbReference type="ChEBI" id="CHEBI:29035"/>
        <label>1</label>
    </ligand>
</feature>
<organism evidence="5 6">
    <name type="scientific">Bosea psychrotolerans</name>
    <dbReference type="NCBI Taxonomy" id="1871628"/>
    <lineage>
        <taxon>Bacteria</taxon>
        <taxon>Pseudomonadati</taxon>
        <taxon>Pseudomonadota</taxon>
        <taxon>Alphaproteobacteria</taxon>
        <taxon>Hyphomicrobiales</taxon>
        <taxon>Boseaceae</taxon>
        <taxon>Bosea</taxon>
    </lineage>
</organism>
<feature type="binding site" evidence="3">
    <location>
        <position position="247"/>
    </location>
    <ligand>
        <name>Mn(2+)</name>
        <dbReference type="ChEBI" id="CHEBI:29035"/>
        <label>1</label>
    </ligand>
</feature>
<dbReference type="InterPro" id="IPR006035">
    <property type="entry name" value="Ureohydrolase"/>
</dbReference>
<dbReference type="Gene3D" id="3.40.800.10">
    <property type="entry name" value="Ureohydrolase domain"/>
    <property type="match status" value="1"/>
</dbReference>
<protein>
    <submittedName>
        <fullName evidence="5">Formiminoglutamase</fullName>
    </submittedName>
</protein>
<dbReference type="GO" id="GO:0033389">
    <property type="term" value="P:putrescine biosynthetic process from arginine, via agmatine"/>
    <property type="evidence" value="ECO:0007669"/>
    <property type="project" value="TreeGrafter"/>
</dbReference>
<feature type="binding site" evidence="3">
    <location>
        <position position="127"/>
    </location>
    <ligand>
        <name>Mn(2+)</name>
        <dbReference type="ChEBI" id="CHEBI:29035"/>
        <label>1</label>
    </ligand>
</feature>
<dbReference type="RefSeq" id="WP_103720752.1">
    <property type="nucleotide sequence ID" value="NZ_PQFZ01000020.1"/>
</dbReference>
<feature type="binding site" evidence="3">
    <location>
        <position position="157"/>
    </location>
    <ligand>
        <name>Mn(2+)</name>
        <dbReference type="ChEBI" id="CHEBI:29035"/>
        <label>1</label>
    </ligand>
</feature>
<accession>A0A2S4LXK9</accession>
<sequence>MKHLDLLPPGLIVNTMKGDVAEHRAGAWLSWDGTLDLDCAIVGVPYDGASVVRTGSRHGPDAVRQGLMYFTTYSSRDRRTMTDFRAADIGDVQVVLTDMEGTFKRITQTVSTLVSRGIVPVMIGGDHSIAYPNMRGVIEAMGPGKKLGVIHFDAHHDLRKAHLGAESSGVPFRKTLEMPGTLLSGPNLVQIGMAEFTNSPQLDDYAKEMGVTVISGLEVRERGMAAVVEQALEVAGNGTDAIYVSVDIDVLDLSQAPGTAAPNPFGLPAHDIQYALRRIGASGKVIGADLVEISPPFDPRNITGSTGASLILSLLYGLSSKPVAAA</sequence>
<evidence type="ECO:0000313" key="5">
    <source>
        <dbReference type="EMBL" id="POR47187.1"/>
    </source>
</evidence>
<dbReference type="PRINTS" id="PR00116">
    <property type="entry name" value="ARGINASE"/>
</dbReference>
<dbReference type="PROSITE" id="PS51409">
    <property type="entry name" value="ARGINASE_2"/>
    <property type="match status" value="1"/>
</dbReference>
<name>A0A2S4LXK9_9HYPH</name>
<evidence type="ECO:0000256" key="1">
    <source>
        <dbReference type="ARBA" id="ARBA00022723"/>
    </source>
</evidence>
<comment type="cofactor">
    <cofactor evidence="3">
        <name>Mn(2+)</name>
        <dbReference type="ChEBI" id="CHEBI:29035"/>
    </cofactor>
    <text evidence="3">Binds 2 manganese ions per subunit.</text>
</comment>
<gene>
    <name evidence="5" type="ORF">CYD53_12077</name>
</gene>
<dbReference type="GO" id="GO:0008783">
    <property type="term" value="F:agmatinase activity"/>
    <property type="evidence" value="ECO:0007669"/>
    <property type="project" value="TreeGrafter"/>
</dbReference>
<comment type="similarity">
    <text evidence="4">Belongs to the arginase family.</text>
</comment>
<keyword evidence="3" id="KW-0464">Manganese</keyword>
<dbReference type="PIRSF" id="PIRSF036979">
    <property type="entry name" value="Arginase"/>
    <property type="match status" value="1"/>
</dbReference>
<evidence type="ECO:0000256" key="3">
    <source>
        <dbReference type="PIRSR" id="PIRSR036979-1"/>
    </source>
</evidence>
<dbReference type="CDD" id="cd09990">
    <property type="entry name" value="Agmatinase-like"/>
    <property type="match status" value="1"/>
</dbReference>
<reference evidence="5 6" key="1">
    <citation type="submission" date="2018-01" db="EMBL/GenBank/DDBJ databases">
        <title>Genomic Encyclopedia of Type Strains, Phase III (KMG-III): the genomes of soil and plant-associated and newly described type strains.</title>
        <authorList>
            <person name="Whitman W."/>
        </authorList>
    </citation>
    <scope>NUCLEOTIDE SEQUENCE [LARGE SCALE GENOMIC DNA]</scope>
    <source>
        <strain evidence="5 6">1131</strain>
    </source>
</reference>
<feature type="binding site" evidence="3">
    <location>
        <position position="153"/>
    </location>
    <ligand>
        <name>Mn(2+)</name>
        <dbReference type="ChEBI" id="CHEBI:29035"/>
        <label>1</label>
    </ligand>
</feature>
<dbReference type="Proteomes" id="UP000236919">
    <property type="component" value="Unassembled WGS sequence"/>
</dbReference>
<keyword evidence="6" id="KW-1185">Reference proteome</keyword>
<feature type="binding site" evidence="3">
    <location>
        <position position="155"/>
    </location>
    <ligand>
        <name>Mn(2+)</name>
        <dbReference type="ChEBI" id="CHEBI:29035"/>
        <label>1</label>
    </ligand>
</feature>
<evidence type="ECO:0000256" key="4">
    <source>
        <dbReference type="PROSITE-ProRule" id="PRU00742"/>
    </source>
</evidence>
<keyword evidence="2" id="KW-0378">Hydrolase</keyword>
<dbReference type="PANTHER" id="PTHR11358:SF26">
    <property type="entry name" value="GUANIDINO ACID HYDROLASE, MITOCHONDRIAL"/>
    <property type="match status" value="1"/>
</dbReference>
<dbReference type="EMBL" id="PQFZ01000020">
    <property type="protein sequence ID" value="POR47187.1"/>
    <property type="molecule type" value="Genomic_DNA"/>
</dbReference>
<keyword evidence="1 3" id="KW-0479">Metal-binding</keyword>
<dbReference type="PANTHER" id="PTHR11358">
    <property type="entry name" value="ARGINASE/AGMATINASE"/>
    <property type="match status" value="1"/>
</dbReference>
<dbReference type="Pfam" id="PF00491">
    <property type="entry name" value="Arginase"/>
    <property type="match status" value="1"/>
</dbReference>
<dbReference type="SUPFAM" id="SSF52768">
    <property type="entry name" value="Arginase/deacetylase"/>
    <property type="match status" value="1"/>
</dbReference>
<dbReference type="InterPro" id="IPR023696">
    <property type="entry name" value="Ureohydrolase_dom_sf"/>
</dbReference>
<comment type="caution">
    <text evidence="5">The sequence shown here is derived from an EMBL/GenBank/DDBJ whole genome shotgun (WGS) entry which is preliminary data.</text>
</comment>
<dbReference type="AlphaFoldDB" id="A0A2S4LXK9"/>
<proteinExistence type="inferred from homology"/>